<feature type="compositionally biased region" description="Low complexity" evidence="1">
    <location>
        <begin position="762"/>
        <end position="777"/>
    </location>
</feature>
<keyword evidence="2" id="KW-0732">Signal</keyword>
<evidence type="ECO:0000256" key="2">
    <source>
        <dbReference type="SAM" id="SignalP"/>
    </source>
</evidence>
<evidence type="ECO:0000313" key="4">
    <source>
        <dbReference type="EMBL" id="THD21773.1"/>
    </source>
</evidence>
<dbReference type="InterPro" id="IPR035899">
    <property type="entry name" value="DBL_dom_sf"/>
</dbReference>
<feature type="domain" description="C2" evidence="3">
    <location>
        <begin position="53"/>
        <end position="176"/>
    </location>
</feature>
<protein>
    <recommendedName>
        <fullName evidence="3">C2 domain-containing protein</fullName>
    </recommendedName>
</protein>
<feature type="compositionally biased region" description="Polar residues" evidence="1">
    <location>
        <begin position="989"/>
        <end position="1017"/>
    </location>
</feature>
<reference evidence="4" key="1">
    <citation type="submission" date="2019-03" db="EMBL/GenBank/DDBJ databases">
        <title>Improved annotation for the trematode Fasciola hepatica.</title>
        <authorList>
            <person name="Choi Y.-J."/>
            <person name="Martin J."/>
            <person name="Mitreva M."/>
        </authorList>
    </citation>
    <scope>NUCLEOTIDE SEQUENCE [LARGE SCALE GENOMIC DNA]</scope>
</reference>
<feature type="compositionally biased region" description="Polar residues" evidence="1">
    <location>
        <begin position="953"/>
        <end position="977"/>
    </location>
</feature>
<gene>
    <name evidence="4" type="ORF">D915_007624</name>
</gene>
<dbReference type="SUPFAM" id="SSF49562">
    <property type="entry name" value="C2 domain (Calcium/lipid-binding domain, CaLB)"/>
    <property type="match status" value="1"/>
</dbReference>
<evidence type="ECO:0000256" key="1">
    <source>
        <dbReference type="SAM" id="MobiDB-lite"/>
    </source>
</evidence>
<dbReference type="InterPro" id="IPR000008">
    <property type="entry name" value="C2_dom"/>
</dbReference>
<dbReference type="Pfam" id="PF00168">
    <property type="entry name" value="C2"/>
    <property type="match status" value="1"/>
</dbReference>
<dbReference type="SMART" id="SM00239">
    <property type="entry name" value="C2"/>
    <property type="match status" value="1"/>
</dbReference>
<evidence type="ECO:0000313" key="5">
    <source>
        <dbReference type="Proteomes" id="UP000230066"/>
    </source>
</evidence>
<feature type="region of interest" description="Disordered" evidence="1">
    <location>
        <begin position="368"/>
        <end position="396"/>
    </location>
</feature>
<feature type="chain" id="PRO_5020033339" description="C2 domain-containing protein" evidence="2">
    <location>
        <begin position="21"/>
        <end position="1175"/>
    </location>
</feature>
<feature type="compositionally biased region" description="Polar residues" evidence="1">
    <location>
        <begin position="215"/>
        <end position="227"/>
    </location>
</feature>
<feature type="compositionally biased region" description="Polar residues" evidence="1">
    <location>
        <begin position="778"/>
        <end position="789"/>
    </location>
</feature>
<organism evidence="4 5">
    <name type="scientific">Fasciola hepatica</name>
    <name type="common">Liver fluke</name>
    <dbReference type="NCBI Taxonomy" id="6192"/>
    <lineage>
        <taxon>Eukaryota</taxon>
        <taxon>Metazoa</taxon>
        <taxon>Spiralia</taxon>
        <taxon>Lophotrochozoa</taxon>
        <taxon>Platyhelminthes</taxon>
        <taxon>Trematoda</taxon>
        <taxon>Digenea</taxon>
        <taxon>Plagiorchiida</taxon>
        <taxon>Echinostomata</taxon>
        <taxon>Echinostomatoidea</taxon>
        <taxon>Fasciolidae</taxon>
        <taxon>Fasciola</taxon>
    </lineage>
</organism>
<feature type="region of interest" description="Disordered" evidence="1">
    <location>
        <begin position="953"/>
        <end position="1018"/>
    </location>
</feature>
<feature type="region of interest" description="Disordered" evidence="1">
    <location>
        <begin position="208"/>
        <end position="250"/>
    </location>
</feature>
<evidence type="ECO:0000259" key="3">
    <source>
        <dbReference type="PROSITE" id="PS50004"/>
    </source>
</evidence>
<sequence>MLASYGSFLLPSLWNVPVAALHDSAMNDYKVSTENKNFTNGLAATEDLDRFMWHGQLQLRLSATSRAVFVHVVRARYLQLPLDSGFSTYVEVRIASKHEPTRTIHSLRSKSVENSVSPEFDDKFSFKLSRGRHHARVYVELYMQRTGLLDDVLYPHTKFNHYWSLITTAPPVPCSRCNEDFWLGGMSFGVQRLTRVSDQAHQTENPELFAPHEQPSLNSSGSFSTKSQSDRYDSGHIGRPPHRSLSYPLEPIPNKENPCASWYYLFDRPSSYSHHMLALDKLQYPVHSMNDSKSIVSSSNGVDELPVDSAVADTSRLNSLDSRSTVCSVLESAIGNHGDDEILRFLIPYSEEGYGFTLAVVDHTASSRTGHYHSTSTPSTSPEAVNRAHKPPTHPSNICIHAVRRSSPADQVNLPVGAYLVEVGHVPLDPGTTLKGAVKRLRQASKLRSDKSMPLGVTLMHRVNPPGPRPVRNGVSKNDDCLSVISSISGASTDPNHCAQVTQSPTQDASELINSPLATSFRSLSISASSSVWSGPAIYPNHGSLHRSGPVGVNEGSSLTAEATSLRSFGLFPMSGTCAVLCEERCIDPDTSSGPTDGESSLQRRKRLLTLAQPVLHLRWCDVTPQEARRQWAIAALLSELKRVASELLAGVRAYLLGLRRTANLTNGELDLLFRNIPQVASQAGQLVQRLQGSCLAYASAPKTHHISTPARSQSGIKSFSKMSVGNAIKTMPILAETRKPNIFTRIRKSIVSNPRITRNGSASIASTETESSSNTSQPELLQSNTDHQPTPLEEVTGVPPSHGHLDSPGRIVQGSIGALLAEYAVYTHGHLTRMKQVREFRRNHPELRPLLRVRTKTSDTIFHFYQCISHAIQYAVHTVSSYPYIYITFFLCQAHAMASVPSFTNFLALPLELLLILLLRLQKIQEFTNTQHTDRPHLDSCIIKLREAVLRPSTTDDPSATQTPCTSRTGTLQSPFNKILTDDDSVRSIPNGQDRSNTKEPQSASFPAESQDSYKNSYPGLANREVLQLFHSLQSPLYHSPVSEALSEPEDWINPERYIIFRGPLDCVLSCAQSITDGVADPGAILYTGRIFAYLLTDALVLVASDTDVLISSEIKRLLCEPLLLSLICNQTYDTELRFTVETIGGLHVQLDCQTVEDKVVWKTLIQQRIEMIQ</sequence>
<dbReference type="Gene3D" id="1.20.900.10">
    <property type="entry name" value="Dbl homology (DH) domain"/>
    <property type="match status" value="1"/>
</dbReference>
<comment type="caution">
    <text evidence="4">The sequence shown here is derived from an EMBL/GenBank/DDBJ whole genome shotgun (WGS) entry which is preliminary data.</text>
</comment>
<dbReference type="InterPro" id="IPR035892">
    <property type="entry name" value="C2_domain_sf"/>
</dbReference>
<proteinExistence type="predicted"/>
<dbReference type="Proteomes" id="UP000230066">
    <property type="component" value="Unassembled WGS sequence"/>
</dbReference>
<feature type="signal peptide" evidence="2">
    <location>
        <begin position="1"/>
        <end position="20"/>
    </location>
</feature>
<keyword evidence="5" id="KW-1185">Reference proteome</keyword>
<dbReference type="AlphaFoldDB" id="A0A4E0R2R2"/>
<dbReference type="EMBL" id="JXXN02003266">
    <property type="protein sequence ID" value="THD21773.1"/>
    <property type="molecule type" value="Genomic_DNA"/>
</dbReference>
<accession>A0A4E0R2R2</accession>
<dbReference type="PROSITE" id="PS50004">
    <property type="entry name" value="C2"/>
    <property type="match status" value="1"/>
</dbReference>
<feature type="region of interest" description="Disordered" evidence="1">
    <location>
        <begin position="758"/>
        <end position="808"/>
    </location>
</feature>
<name>A0A4E0R2R2_FASHE</name>
<dbReference type="Gene3D" id="2.60.40.150">
    <property type="entry name" value="C2 domain"/>
    <property type="match status" value="1"/>
</dbReference>